<gene>
    <name evidence="2" type="ORF">M8C81_14035</name>
</gene>
<dbReference type="PROSITE" id="PS51184">
    <property type="entry name" value="JMJC"/>
    <property type="match status" value="1"/>
</dbReference>
<protein>
    <submittedName>
        <fullName evidence="2">Cupin-like domain-containing protein</fullName>
    </submittedName>
</protein>
<evidence type="ECO:0000313" key="3">
    <source>
        <dbReference type="Proteomes" id="UP001202943"/>
    </source>
</evidence>
<comment type="caution">
    <text evidence="2">The sequence shown here is derived from an EMBL/GenBank/DDBJ whole genome shotgun (WGS) entry which is preliminary data.</text>
</comment>
<dbReference type="PANTHER" id="PTHR12461">
    <property type="entry name" value="HYPOXIA-INDUCIBLE FACTOR 1 ALPHA INHIBITOR-RELATED"/>
    <property type="match status" value="1"/>
</dbReference>
<name>A0AAW5HLW3_PSEPU</name>
<dbReference type="Proteomes" id="UP001202943">
    <property type="component" value="Unassembled WGS sequence"/>
</dbReference>
<reference evidence="2" key="2">
    <citation type="submission" date="2023-08" db="EMBL/GenBank/DDBJ databases">
        <title>Isolation, Identification, Denitrification Characteristics of A Highly Efficient Aerobic Denitrifying Bacterial Strain DS2.</title>
        <authorList>
            <person name="Wang H."/>
        </authorList>
    </citation>
    <scope>NUCLEOTIDE SEQUENCE</scope>
    <source>
        <strain evidence="2">DS2</strain>
    </source>
</reference>
<dbReference type="EMBL" id="JAMHFX010000175">
    <property type="protein sequence ID" value="MCO1621717.1"/>
    <property type="molecule type" value="Genomic_DNA"/>
</dbReference>
<organism evidence="2 3">
    <name type="scientific">Pseudomonas putida</name>
    <name type="common">Arthrobacter siderocapsulatus</name>
    <dbReference type="NCBI Taxonomy" id="303"/>
    <lineage>
        <taxon>Bacteria</taxon>
        <taxon>Pseudomonadati</taxon>
        <taxon>Pseudomonadota</taxon>
        <taxon>Gammaproteobacteria</taxon>
        <taxon>Pseudomonadales</taxon>
        <taxon>Pseudomonadaceae</taxon>
        <taxon>Pseudomonas</taxon>
    </lineage>
</organism>
<dbReference type="Pfam" id="PF13621">
    <property type="entry name" value="Cupin_8"/>
    <property type="match status" value="1"/>
</dbReference>
<dbReference type="PANTHER" id="PTHR12461:SF105">
    <property type="entry name" value="HYPOXIA-INDUCIBLE FACTOR 1-ALPHA INHIBITOR"/>
    <property type="match status" value="1"/>
</dbReference>
<dbReference type="Gene3D" id="2.60.120.650">
    <property type="entry name" value="Cupin"/>
    <property type="match status" value="1"/>
</dbReference>
<dbReference type="InterPro" id="IPR036527">
    <property type="entry name" value="SCP2_sterol-bd_dom_sf"/>
</dbReference>
<reference evidence="2" key="1">
    <citation type="submission" date="2022-05" db="EMBL/GenBank/DDBJ databases">
        <authorList>
            <person name="Yi M."/>
        </authorList>
    </citation>
    <scope>NUCLEOTIDE SEQUENCE</scope>
    <source>
        <strain evidence="2">DS2</strain>
    </source>
</reference>
<sequence>MLVQSALSSLFARANEVGVAGTFQFVFSGQQHFWVRAPACTQVHTGMHPQADVTIAMDASVFLAIMRGQSDIEALFAQGQLKIAGRLGLATLLPRLVSRALHGGDGERVEMDRRYPARPRVSEQLSARLDMRGGIERRAARQLSVHEFTTRYRAVGKPLVLNSALDDWPLAKMSIGQALEHFSDVQGISRHGHYADHAFSSGREFKAVRVVDFVAGMEQSGHPASDEPAAYMGNNQLPRQWLHFIRFPELFERSQYIAPRFWLGPMGTLTPLHRDDTDNLFAQVWGEKSILLAAPHHREALGSWATSPDGGLEGCDFNPDKPNWEDFPAARNVDFLRVRLGPGDLLFLPEGWFHQVSSLTTSLSINFWTRSVRIPAEARVAVSVLTETAGS</sequence>
<accession>A0AAW5HLW3</accession>
<evidence type="ECO:0000313" key="2">
    <source>
        <dbReference type="EMBL" id="MCO1621717.1"/>
    </source>
</evidence>
<dbReference type="SUPFAM" id="SSF51197">
    <property type="entry name" value="Clavaminate synthase-like"/>
    <property type="match status" value="1"/>
</dbReference>
<proteinExistence type="predicted"/>
<dbReference type="InterPro" id="IPR003347">
    <property type="entry name" value="JmjC_dom"/>
</dbReference>
<dbReference type="Gene3D" id="3.30.1050.10">
    <property type="entry name" value="SCP2 sterol-binding domain"/>
    <property type="match status" value="1"/>
</dbReference>
<dbReference type="InterPro" id="IPR041667">
    <property type="entry name" value="Cupin_8"/>
</dbReference>
<feature type="domain" description="JmjC" evidence="1">
    <location>
        <begin position="236"/>
        <end position="386"/>
    </location>
</feature>
<dbReference type="AlphaFoldDB" id="A0AAW5HLW3"/>
<evidence type="ECO:0000259" key="1">
    <source>
        <dbReference type="PROSITE" id="PS51184"/>
    </source>
</evidence>
<dbReference type="Pfam" id="PF02036">
    <property type="entry name" value="SCP2"/>
    <property type="match status" value="1"/>
</dbReference>
<dbReference type="SMART" id="SM00558">
    <property type="entry name" value="JmjC"/>
    <property type="match status" value="1"/>
</dbReference>
<dbReference type="SUPFAM" id="SSF55718">
    <property type="entry name" value="SCP-like"/>
    <property type="match status" value="1"/>
</dbReference>
<dbReference type="RefSeq" id="WP_252459812.1">
    <property type="nucleotide sequence ID" value="NZ_JAMHFX010000175.1"/>
</dbReference>
<dbReference type="InterPro" id="IPR003033">
    <property type="entry name" value="SCP2_sterol-bd_dom"/>
</dbReference>